<dbReference type="InterPro" id="IPR029466">
    <property type="entry name" value="NAM-associated_C"/>
</dbReference>
<feature type="compositionally biased region" description="Basic residues" evidence="1">
    <location>
        <begin position="182"/>
        <end position="193"/>
    </location>
</feature>
<evidence type="ECO:0000313" key="4">
    <source>
        <dbReference type="Proteomes" id="UP000006882"/>
    </source>
</evidence>
<evidence type="ECO:0000256" key="1">
    <source>
        <dbReference type="SAM" id="MobiDB-lite"/>
    </source>
</evidence>
<dbReference type="Pfam" id="PF14303">
    <property type="entry name" value="NAM-associated"/>
    <property type="match status" value="1"/>
</dbReference>
<feature type="domain" description="No apical meristem-associated C-terminal" evidence="2">
    <location>
        <begin position="118"/>
        <end position="191"/>
    </location>
</feature>
<evidence type="ECO:0000313" key="3">
    <source>
        <dbReference type="EMBL" id="ONI28967.1"/>
    </source>
</evidence>
<dbReference type="PANTHER" id="PTHR45125">
    <property type="entry name" value="F21J9.4-RELATED"/>
    <property type="match status" value="1"/>
</dbReference>
<accession>A0A251QYY7</accession>
<dbReference type="Gramene" id="ONI28967">
    <property type="protein sequence ID" value="ONI28967"/>
    <property type="gene ID" value="PRUPE_1G172500"/>
</dbReference>
<proteinExistence type="predicted"/>
<dbReference type="EMBL" id="CM007651">
    <property type="protein sequence ID" value="ONI28967.1"/>
    <property type="molecule type" value="Genomic_DNA"/>
</dbReference>
<dbReference type="PANTHER" id="PTHR45125:SF51">
    <property type="entry name" value="F21J9.4-RELATED"/>
    <property type="match status" value="1"/>
</dbReference>
<gene>
    <name evidence="3" type="ORF">PRUPE_1G172500</name>
</gene>
<evidence type="ECO:0000259" key="2">
    <source>
        <dbReference type="Pfam" id="PF14303"/>
    </source>
</evidence>
<dbReference type="STRING" id="3760.A0A251QYY7"/>
<feature type="region of interest" description="Disordered" evidence="1">
    <location>
        <begin position="168"/>
        <end position="206"/>
    </location>
</feature>
<reference evidence="3 4" key="1">
    <citation type="journal article" date="2013" name="Nat. Genet.">
        <title>The high-quality draft genome of peach (Prunus persica) identifies unique patterns of genetic diversity, domestication and genome evolution.</title>
        <authorList>
            <consortium name="International Peach Genome Initiative"/>
            <person name="Verde I."/>
            <person name="Abbott A.G."/>
            <person name="Scalabrin S."/>
            <person name="Jung S."/>
            <person name="Shu S."/>
            <person name="Marroni F."/>
            <person name="Zhebentyayeva T."/>
            <person name="Dettori M.T."/>
            <person name="Grimwood J."/>
            <person name="Cattonaro F."/>
            <person name="Zuccolo A."/>
            <person name="Rossini L."/>
            <person name="Jenkins J."/>
            <person name="Vendramin E."/>
            <person name="Meisel L.A."/>
            <person name="Decroocq V."/>
            <person name="Sosinski B."/>
            <person name="Prochnik S."/>
            <person name="Mitros T."/>
            <person name="Policriti A."/>
            <person name="Cipriani G."/>
            <person name="Dondini L."/>
            <person name="Ficklin S."/>
            <person name="Goodstein D.M."/>
            <person name="Xuan P."/>
            <person name="Del Fabbro C."/>
            <person name="Aramini V."/>
            <person name="Copetti D."/>
            <person name="Gonzalez S."/>
            <person name="Horner D.S."/>
            <person name="Falchi R."/>
            <person name="Lucas S."/>
            <person name="Mica E."/>
            <person name="Maldonado J."/>
            <person name="Lazzari B."/>
            <person name="Bielenberg D."/>
            <person name="Pirona R."/>
            <person name="Miculan M."/>
            <person name="Barakat A."/>
            <person name="Testolin R."/>
            <person name="Stella A."/>
            <person name="Tartarini S."/>
            <person name="Tonutti P."/>
            <person name="Arus P."/>
            <person name="Orellana A."/>
            <person name="Wells C."/>
            <person name="Main D."/>
            <person name="Vizzotto G."/>
            <person name="Silva H."/>
            <person name="Salamini F."/>
            <person name="Schmutz J."/>
            <person name="Morgante M."/>
            <person name="Rokhsar D.S."/>
        </authorList>
    </citation>
    <scope>NUCLEOTIDE SEQUENCE [LARGE SCALE GENOMIC DNA]</scope>
    <source>
        <strain evidence="4">cv. Nemared</strain>
    </source>
</reference>
<organism evidence="3 4">
    <name type="scientific">Prunus persica</name>
    <name type="common">Peach</name>
    <name type="synonym">Amygdalus persica</name>
    <dbReference type="NCBI Taxonomy" id="3760"/>
    <lineage>
        <taxon>Eukaryota</taxon>
        <taxon>Viridiplantae</taxon>
        <taxon>Streptophyta</taxon>
        <taxon>Embryophyta</taxon>
        <taxon>Tracheophyta</taxon>
        <taxon>Spermatophyta</taxon>
        <taxon>Magnoliopsida</taxon>
        <taxon>eudicotyledons</taxon>
        <taxon>Gunneridae</taxon>
        <taxon>Pentapetalae</taxon>
        <taxon>rosids</taxon>
        <taxon>fabids</taxon>
        <taxon>Rosales</taxon>
        <taxon>Rosaceae</taxon>
        <taxon>Amygdaloideae</taxon>
        <taxon>Amygdaleae</taxon>
        <taxon>Prunus</taxon>
    </lineage>
</organism>
<sequence length="206" mass="23558">MKKSQRAKNFVVEEDMLHVSAWLNVSFDPVHGNEQRSSTYWNRIRKYWMAEKKFTSDRSSNSLLHRWSRIQLSINKFCGYMAKIEGRSQSGVNEKDRPISTVQILQAKEMYQQLMGSTFVYEHCWHLLKDQPKWTTETSKKKFKTSPNASPASSSPCIPCAVNLGQDSQESRIIERPEGKKAAKKLASQRKGKNPMGGNAESAIDL</sequence>
<protein>
    <recommendedName>
        <fullName evidence="2">No apical meristem-associated C-terminal domain-containing protein</fullName>
    </recommendedName>
</protein>
<dbReference type="AlphaFoldDB" id="A0A251QYY7"/>
<name>A0A251QYY7_PRUPE</name>
<keyword evidence="4" id="KW-1185">Reference proteome</keyword>
<dbReference type="Proteomes" id="UP000006882">
    <property type="component" value="Chromosome G1"/>
</dbReference>
<feature type="compositionally biased region" description="Basic and acidic residues" evidence="1">
    <location>
        <begin position="169"/>
        <end position="181"/>
    </location>
</feature>